<evidence type="ECO:0000259" key="4">
    <source>
        <dbReference type="Pfam" id="PF25917"/>
    </source>
</evidence>
<feature type="signal peptide" evidence="3">
    <location>
        <begin position="1"/>
        <end position="20"/>
    </location>
</feature>
<dbReference type="Gene3D" id="2.40.50.100">
    <property type="match status" value="1"/>
</dbReference>
<dbReference type="PANTHER" id="PTHR30469:SF15">
    <property type="entry name" value="HLYD FAMILY OF SECRETION PROTEINS"/>
    <property type="match status" value="1"/>
</dbReference>
<dbReference type="InterPro" id="IPR058625">
    <property type="entry name" value="MdtA-like_BSH"/>
</dbReference>
<keyword evidence="7" id="KW-1185">Reference proteome</keyword>
<sequence length="364" mass="39934">MKTRMNKTKLMLLAVTTATLSLTSCGSKDKQERTPEHSITAKVATAQETNYPVQYSFSGKLQADKQSNLSTRVMGQVQKVYVKPGQKVNAGDLLIQIRNQDILAKKAQVEASKVEASTAYESAEKDLKRYEALYKNKSASDKEMDDMRTRYQMSKARLDAVNQMEQEVEESLRYTAIRAPYSGVITGKFVQEGDMANPGMPLLSIESPSQWKVYARIPESDISRLELNSPVNVQFTSVPGLEIGGTVSEINPSSTNTGSQFEAKVLLNTSGADAKQLYSGMFATVNYEEGTQPMILIPQSSLVTRGQLVGLYTVSQAGTSLLRWVRTGKSYGDSIEILSGLSDGEKYILSSEGKLFDGALVVNK</sequence>
<dbReference type="InterPro" id="IPR058792">
    <property type="entry name" value="Beta-barrel_RND_2"/>
</dbReference>
<dbReference type="NCBIfam" id="TIGR01730">
    <property type="entry name" value="RND_mfp"/>
    <property type="match status" value="1"/>
</dbReference>
<evidence type="ECO:0000259" key="5">
    <source>
        <dbReference type="Pfam" id="PF25954"/>
    </source>
</evidence>
<evidence type="ECO:0000313" key="7">
    <source>
        <dbReference type="Proteomes" id="UP000243525"/>
    </source>
</evidence>
<dbReference type="Gene3D" id="1.10.287.470">
    <property type="entry name" value="Helix hairpin bin"/>
    <property type="match status" value="1"/>
</dbReference>
<reference evidence="6 7" key="1">
    <citation type="submission" date="2018-04" db="EMBL/GenBank/DDBJ databases">
        <title>Genomic Encyclopedia of Archaeal and Bacterial Type Strains, Phase II (KMG-II): from individual species to whole genera.</title>
        <authorList>
            <person name="Goeker M."/>
        </authorList>
    </citation>
    <scope>NUCLEOTIDE SEQUENCE [LARGE SCALE GENOMIC DNA]</scope>
    <source>
        <strain evidence="6 7">DSM 28823</strain>
    </source>
</reference>
<dbReference type="SUPFAM" id="SSF111369">
    <property type="entry name" value="HlyD-like secretion proteins"/>
    <property type="match status" value="1"/>
</dbReference>
<feature type="coiled-coil region" evidence="2">
    <location>
        <begin position="113"/>
        <end position="140"/>
    </location>
</feature>
<dbReference type="GO" id="GO:0015562">
    <property type="term" value="F:efflux transmembrane transporter activity"/>
    <property type="evidence" value="ECO:0007669"/>
    <property type="project" value="TreeGrafter"/>
</dbReference>
<feature type="chain" id="PRO_5015445448" evidence="3">
    <location>
        <begin position="21"/>
        <end position="364"/>
    </location>
</feature>
<dbReference type="OrthoDB" id="9801814at2"/>
<dbReference type="InterPro" id="IPR006143">
    <property type="entry name" value="RND_pump_MFP"/>
</dbReference>
<dbReference type="PANTHER" id="PTHR30469">
    <property type="entry name" value="MULTIDRUG RESISTANCE PROTEIN MDTA"/>
    <property type="match status" value="1"/>
</dbReference>
<protein>
    <submittedName>
        <fullName evidence="6">RND family efflux transporter MFP subunit</fullName>
    </submittedName>
</protein>
<evidence type="ECO:0000256" key="1">
    <source>
        <dbReference type="ARBA" id="ARBA00009477"/>
    </source>
</evidence>
<dbReference type="PROSITE" id="PS51257">
    <property type="entry name" value="PROKAR_LIPOPROTEIN"/>
    <property type="match status" value="1"/>
</dbReference>
<dbReference type="GO" id="GO:1990281">
    <property type="term" value="C:efflux pump complex"/>
    <property type="evidence" value="ECO:0007669"/>
    <property type="project" value="TreeGrafter"/>
</dbReference>
<comment type="similarity">
    <text evidence="1">Belongs to the membrane fusion protein (MFP) (TC 8.A.1) family.</text>
</comment>
<dbReference type="Gene3D" id="2.40.420.20">
    <property type="match status" value="1"/>
</dbReference>
<feature type="domain" description="Multidrug resistance protein MdtA-like barrel-sandwich hybrid" evidence="4">
    <location>
        <begin position="68"/>
        <end position="199"/>
    </location>
</feature>
<keyword evidence="2" id="KW-0175">Coiled coil</keyword>
<feature type="domain" description="CusB-like beta-barrel" evidence="5">
    <location>
        <begin position="213"/>
        <end position="288"/>
    </location>
</feature>
<name>A0A2T5C2P5_9BACT</name>
<keyword evidence="3" id="KW-0732">Signal</keyword>
<dbReference type="Pfam" id="PF25954">
    <property type="entry name" value="Beta-barrel_RND_2"/>
    <property type="match status" value="1"/>
</dbReference>
<comment type="caution">
    <text evidence="6">The sequence shown here is derived from an EMBL/GenBank/DDBJ whole genome shotgun (WGS) entry which is preliminary data.</text>
</comment>
<accession>A0A2T5C2P5</accession>
<dbReference type="Gene3D" id="2.40.30.170">
    <property type="match status" value="1"/>
</dbReference>
<dbReference type="Pfam" id="PF25917">
    <property type="entry name" value="BSH_RND"/>
    <property type="match status" value="1"/>
</dbReference>
<organism evidence="6 7">
    <name type="scientific">Mangrovibacterium marinum</name>
    <dbReference type="NCBI Taxonomy" id="1639118"/>
    <lineage>
        <taxon>Bacteria</taxon>
        <taxon>Pseudomonadati</taxon>
        <taxon>Bacteroidota</taxon>
        <taxon>Bacteroidia</taxon>
        <taxon>Marinilabiliales</taxon>
        <taxon>Prolixibacteraceae</taxon>
        <taxon>Mangrovibacterium</taxon>
    </lineage>
</organism>
<dbReference type="AlphaFoldDB" id="A0A2T5C2P5"/>
<proteinExistence type="inferred from homology"/>
<dbReference type="Proteomes" id="UP000243525">
    <property type="component" value="Unassembled WGS sequence"/>
</dbReference>
<evidence type="ECO:0000313" key="6">
    <source>
        <dbReference type="EMBL" id="PTN08978.1"/>
    </source>
</evidence>
<evidence type="ECO:0000256" key="3">
    <source>
        <dbReference type="SAM" id="SignalP"/>
    </source>
</evidence>
<evidence type="ECO:0000256" key="2">
    <source>
        <dbReference type="SAM" id="Coils"/>
    </source>
</evidence>
<dbReference type="EMBL" id="QAAD01000006">
    <property type="protein sequence ID" value="PTN08978.1"/>
    <property type="molecule type" value="Genomic_DNA"/>
</dbReference>
<gene>
    <name evidence="6" type="ORF">C8N47_10676</name>
</gene>